<evidence type="ECO:0000256" key="1">
    <source>
        <dbReference type="SAM" id="MobiDB-lite"/>
    </source>
</evidence>
<evidence type="ECO:0000313" key="3">
    <source>
        <dbReference type="Proteomes" id="UP001187192"/>
    </source>
</evidence>
<organism evidence="2 3">
    <name type="scientific">Ficus carica</name>
    <name type="common">Common fig</name>
    <dbReference type="NCBI Taxonomy" id="3494"/>
    <lineage>
        <taxon>Eukaryota</taxon>
        <taxon>Viridiplantae</taxon>
        <taxon>Streptophyta</taxon>
        <taxon>Embryophyta</taxon>
        <taxon>Tracheophyta</taxon>
        <taxon>Spermatophyta</taxon>
        <taxon>Magnoliopsida</taxon>
        <taxon>eudicotyledons</taxon>
        <taxon>Gunneridae</taxon>
        <taxon>Pentapetalae</taxon>
        <taxon>rosids</taxon>
        <taxon>fabids</taxon>
        <taxon>Rosales</taxon>
        <taxon>Moraceae</taxon>
        <taxon>Ficeae</taxon>
        <taxon>Ficus</taxon>
    </lineage>
</organism>
<evidence type="ECO:0000313" key="2">
    <source>
        <dbReference type="EMBL" id="GMN45884.1"/>
    </source>
</evidence>
<comment type="caution">
    <text evidence="2">The sequence shown here is derived from an EMBL/GenBank/DDBJ whole genome shotgun (WGS) entry which is preliminary data.</text>
</comment>
<keyword evidence="3" id="KW-1185">Reference proteome</keyword>
<accession>A0AA87ZY07</accession>
<reference evidence="2" key="1">
    <citation type="submission" date="2023-07" db="EMBL/GenBank/DDBJ databases">
        <title>draft genome sequence of fig (Ficus carica).</title>
        <authorList>
            <person name="Takahashi T."/>
            <person name="Nishimura K."/>
        </authorList>
    </citation>
    <scope>NUCLEOTIDE SEQUENCE</scope>
</reference>
<proteinExistence type="predicted"/>
<protein>
    <submittedName>
        <fullName evidence="2">Uncharacterized protein</fullName>
    </submittedName>
</protein>
<dbReference type="Proteomes" id="UP001187192">
    <property type="component" value="Unassembled WGS sequence"/>
</dbReference>
<dbReference type="EMBL" id="BTGU01000021">
    <property type="protein sequence ID" value="GMN45884.1"/>
    <property type="molecule type" value="Genomic_DNA"/>
</dbReference>
<name>A0AA87ZY07_FICCA</name>
<gene>
    <name evidence="2" type="ORF">TIFTF001_015069</name>
</gene>
<dbReference type="AlphaFoldDB" id="A0AA87ZY07"/>
<sequence length="135" mass="14293">MASISPTVPQGGGSHENDRDLVGHSLTSDLGADDHEIRGDLNRDCDFLSILLSREVIFIVEIVIALRCGAGDDGDLTGEDEDAVGEWRSRRSFTESLAMSSSSLLVAGEVALLIALAMDILLHGGRSGREGKNDG</sequence>
<feature type="region of interest" description="Disordered" evidence="1">
    <location>
        <begin position="1"/>
        <end position="25"/>
    </location>
</feature>